<keyword evidence="2" id="KW-0560">Oxidoreductase</keyword>
<dbReference type="AlphaFoldDB" id="A0AAN6LR38"/>
<protein>
    <submittedName>
        <fullName evidence="3">Uncharacterized protein</fullName>
    </submittedName>
</protein>
<dbReference type="GO" id="GO:0016491">
    <property type="term" value="F:oxidoreductase activity"/>
    <property type="evidence" value="ECO:0007669"/>
    <property type="project" value="UniProtKB-KW"/>
</dbReference>
<evidence type="ECO:0000313" key="4">
    <source>
        <dbReference type="Proteomes" id="UP001280581"/>
    </source>
</evidence>
<comment type="caution">
    <text evidence="3">The sequence shown here is derived from an EMBL/GenBank/DDBJ whole genome shotgun (WGS) entry which is preliminary data.</text>
</comment>
<gene>
    <name evidence="3" type="ORF">GRF29_164g944569</name>
</gene>
<dbReference type="Pfam" id="PF00106">
    <property type="entry name" value="adh_short"/>
    <property type="match status" value="1"/>
</dbReference>
<dbReference type="Gene3D" id="3.40.50.720">
    <property type="entry name" value="NAD(P)-binding Rossmann-like Domain"/>
    <property type="match status" value="1"/>
</dbReference>
<comment type="similarity">
    <text evidence="1">Belongs to the short-chain dehydrogenases/reductases (SDR) family.</text>
</comment>
<name>A0AAN6LR38_9PLEO</name>
<dbReference type="PANTHER" id="PTHR42901:SF1">
    <property type="entry name" value="ALCOHOL DEHYDROGENASE"/>
    <property type="match status" value="1"/>
</dbReference>
<evidence type="ECO:0000313" key="3">
    <source>
        <dbReference type="EMBL" id="KAK3201881.1"/>
    </source>
</evidence>
<dbReference type="EMBL" id="WVTA01000015">
    <property type="protein sequence ID" value="KAK3201881.1"/>
    <property type="molecule type" value="Genomic_DNA"/>
</dbReference>
<dbReference type="InterPro" id="IPR002347">
    <property type="entry name" value="SDR_fam"/>
</dbReference>
<accession>A0AAN6LR38</accession>
<reference evidence="3 4" key="1">
    <citation type="submission" date="2021-02" db="EMBL/GenBank/DDBJ databases">
        <title>Genome assembly of Pseudopithomyces chartarum.</title>
        <authorList>
            <person name="Jauregui R."/>
            <person name="Singh J."/>
            <person name="Voisey C."/>
        </authorList>
    </citation>
    <scope>NUCLEOTIDE SEQUENCE [LARGE SCALE GENOMIC DNA]</scope>
    <source>
        <strain evidence="3 4">AGR01</strain>
    </source>
</reference>
<organism evidence="3 4">
    <name type="scientific">Pseudopithomyces chartarum</name>
    <dbReference type="NCBI Taxonomy" id="1892770"/>
    <lineage>
        <taxon>Eukaryota</taxon>
        <taxon>Fungi</taxon>
        <taxon>Dikarya</taxon>
        <taxon>Ascomycota</taxon>
        <taxon>Pezizomycotina</taxon>
        <taxon>Dothideomycetes</taxon>
        <taxon>Pleosporomycetidae</taxon>
        <taxon>Pleosporales</taxon>
        <taxon>Massarineae</taxon>
        <taxon>Didymosphaeriaceae</taxon>
        <taxon>Pseudopithomyces</taxon>
    </lineage>
</organism>
<dbReference type="PRINTS" id="PR00081">
    <property type="entry name" value="GDHRDH"/>
</dbReference>
<evidence type="ECO:0000256" key="2">
    <source>
        <dbReference type="ARBA" id="ARBA00023002"/>
    </source>
</evidence>
<dbReference type="Proteomes" id="UP001280581">
    <property type="component" value="Unassembled WGS sequence"/>
</dbReference>
<keyword evidence="4" id="KW-1185">Reference proteome</keyword>
<dbReference type="SUPFAM" id="SSF51735">
    <property type="entry name" value="NAD(P)-binding Rossmann-fold domains"/>
    <property type="match status" value="1"/>
</dbReference>
<dbReference type="PANTHER" id="PTHR42901">
    <property type="entry name" value="ALCOHOL DEHYDROGENASE"/>
    <property type="match status" value="1"/>
</dbReference>
<dbReference type="InterPro" id="IPR036291">
    <property type="entry name" value="NAD(P)-bd_dom_sf"/>
</dbReference>
<proteinExistence type="inferred from homology"/>
<sequence>MTSPFPSATSTWHSTAYPSISPLRPELSQKGKVILITGGGTGIGAATAHAFAEAGASRIALLGRREQPLLDTKASIQKQFPGVDVFTASVDVSKTDQVNAAFESFVPLASGQKIDVVVSNAATIGPIDPFLSVADDDFLNGVTSNVAMAWNVARALIPRAAPNATVIDVNSNAAHVDYFDGFASYSVAKWADHRLWQIVGFNNPGFSVFSIHPGVVDTDMNKAVGGVKAMGYEDHASLPAHFSVWLASPEAHFLKGKFLWTNWDVDELKAQAKEIEATDKFSVKMVGYPFGAKDNAPNMPEDSPWKN</sequence>
<evidence type="ECO:0000256" key="1">
    <source>
        <dbReference type="ARBA" id="ARBA00006484"/>
    </source>
</evidence>